<organism evidence="6 7">
    <name type="scientific">Pseudohongiella acticola</name>
    <dbReference type="NCBI Taxonomy" id="1524254"/>
    <lineage>
        <taxon>Bacteria</taxon>
        <taxon>Pseudomonadati</taxon>
        <taxon>Pseudomonadota</taxon>
        <taxon>Gammaproteobacteria</taxon>
        <taxon>Pseudomonadales</taxon>
        <taxon>Pseudohongiellaceae</taxon>
        <taxon>Pseudohongiella</taxon>
    </lineage>
</organism>
<dbReference type="SUPFAM" id="SSF117892">
    <property type="entry name" value="Band 7/SPFH domain"/>
    <property type="match status" value="1"/>
</dbReference>
<evidence type="ECO:0000256" key="4">
    <source>
        <dbReference type="SAM" id="MobiDB-lite"/>
    </source>
</evidence>
<comment type="similarity">
    <text evidence="2 3">Belongs to the band 7/mec-2 family. HflK subfamily.</text>
</comment>
<evidence type="ECO:0000259" key="5">
    <source>
        <dbReference type="SMART" id="SM00244"/>
    </source>
</evidence>
<dbReference type="PANTHER" id="PTHR42911:SF2">
    <property type="entry name" value="PROHIBITIN FAMILY PROTEIN"/>
    <property type="match status" value="1"/>
</dbReference>
<dbReference type="RefSeq" id="WP_070117933.1">
    <property type="nucleotide sequence ID" value="NZ_CAXATG010000003.1"/>
</dbReference>
<dbReference type="NCBIfam" id="TIGR01933">
    <property type="entry name" value="hflK"/>
    <property type="match status" value="1"/>
</dbReference>
<sequence length="405" mass="44158">MAWNEPGNNGKDKDPWGSGGGGGRRGDDQGPPDIDELIKNLGKKFNGLFGGKGGSGSSGSGSGGGAGASAGLLGGLVVLAVVVWAAMGFYTVDEAERGVVLRFGELRDEVVMPGLRWNPPLIDDVQKVNVSRVNTRSYSNDMLTTDENIVTVSLSVQYIVQDPVQYVVRVRDPQSGLDQAVESAIRHVVGGTTMDRVLTQGRADVAAEVRERAQSYMENYQTGIMVTQVNVENAQPPVAVQGAFDDVIRAREDEQRVQNQALAYANRVIPEARGEAQRIIEQANAYRDEVVARAEGEAYRFEQLLTEYRVSPEVTRERIYIDAIQEVLRNSSKVLIDVEGGNNMMFLPLDRMMQQAGTGAMGNNVTSLQLNNQQLRELADQVSRELSAQSTTDRSRTQMPARGPR</sequence>
<feature type="transmembrane region" description="Helical" evidence="3">
    <location>
        <begin position="70"/>
        <end position="92"/>
    </location>
</feature>
<dbReference type="SMART" id="SM00244">
    <property type="entry name" value="PHB"/>
    <property type="match status" value="1"/>
</dbReference>
<gene>
    <name evidence="6" type="ORF">PHACT_11700</name>
</gene>
<comment type="function">
    <text evidence="3">HflC and HflK could encode or regulate a protease.</text>
</comment>
<dbReference type="Pfam" id="PF12221">
    <property type="entry name" value="HflK_N"/>
    <property type="match status" value="1"/>
</dbReference>
<reference evidence="7" key="1">
    <citation type="submission" date="2016-07" db="EMBL/GenBank/DDBJ databases">
        <authorList>
            <person name="Florea S."/>
            <person name="Webb J.S."/>
            <person name="Jaromczyk J."/>
            <person name="Schardl C.L."/>
        </authorList>
    </citation>
    <scope>NUCLEOTIDE SEQUENCE [LARGE SCALE GENOMIC DNA]</scope>
    <source>
        <strain evidence="7">KCTC 42131</strain>
    </source>
</reference>
<comment type="subcellular location">
    <subcellularLocation>
        <location evidence="1">Membrane</location>
        <topology evidence="1">Single-pass membrane protein</topology>
    </subcellularLocation>
</comment>
<comment type="caution">
    <text evidence="6">The sequence shown here is derived from an EMBL/GenBank/DDBJ whole genome shotgun (WGS) entry which is preliminary data.</text>
</comment>
<proteinExistence type="inferred from homology"/>
<dbReference type="InterPro" id="IPR036013">
    <property type="entry name" value="Band_7/SPFH_dom_sf"/>
</dbReference>
<evidence type="ECO:0000256" key="3">
    <source>
        <dbReference type="RuleBase" id="RU364113"/>
    </source>
</evidence>
<keyword evidence="3" id="KW-0812">Transmembrane</keyword>
<dbReference type="PANTHER" id="PTHR42911">
    <property type="entry name" value="MODULATOR OF FTSH PROTEASE HFLC"/>
    <property type="match status" value="1"/>
</dbReference>
<dbReference type="Gene3D" id="3.30.479.30">
    <property type="entry name" value="Band 7 domain"/>
    <property type="match status" value="1"/>
</dbReference>
<dbReference type="InterPro" id="IPR020980">
    <property type="entry name" value="Membrane_HflK_N"/>
</dbReference>
<feature type="domain" description="Band 7" evidence="5">
    <location>
        <begin position="87"/>
        <end position="248"/>
    </location>
</feature>
<dbReference type="STRING" id="1524254.PHACT_11700"/>
<dbReference type="InterPro" id="IPR001107">
    <property type="entry name" value="Band_7"/>
</dbReference>
<feature type="region of interest" description="Disordered" evidence="4">
    <location>
        <begin position="1"/>
        <end position="36"/>
    </location>
</feature>
<protein>
    <recommendedName>
        <fullName evidence="3">Protein HflK</fullName>
    </recommendedName>
</protein>
<dbReference type="AlphaFoldDB" id="A0A1E8CMM2"/>
<feature type="region of interest" description="Disordered" evidence="4">
    <location>
        <begin position="384"/>
        <end position="405"/>
    </location>
</feature>
<dbReference type="InterPro" id="IPR010201">
    <property type="entry name" value="HflK"/>
</dbReference>
<dbReference type="Pfam" id="PF01145">
    <property type="entry name" value="Band_7"/>
    <property type="match status" value="1"/>
</dbReference>
<comment type="subunit">
    <text evidence="3">HflC and HflK may interact to form a multimeric complex.</text>
</comment>
<keyword evidence="3" id="KW-1133">Transmembrane helix</keyword>
<evidence type="ECO:0000313" key="7">
    <source>
        <dbReference type="Proteomes" id="UP000175669"/>
    </source>
</evidence>
<dbReference type="CDD" id="cd03404">
    <property type="entry name" value="SPFH_HflK"/>
    <property type="match status" value="1"/>
</dbReference>
<dbReference type="Proteomes" id="UP000175669">
    <property type="component" value="Unassembled WGS sequence"/>
</dbReference>
<keyword evidence="7" id="KW-1185">Reference proteome</keyword>
<dbReference type="GO" id="GO:0016020">
    <property type="term" value="C:membrane"/>
    <property type="evidence" value="ECO:0007669"/>
    <property type="project" value="UniProtKB-SubCell"/>
</dbReference>
<evidence type="ECO:0000256" key="2">
    <source>
        <dbReference type="ARBA" id="ARBA00006971"/>
    </source>
</evidence>
<dbReference type="OrthoDB" id="9779595at2"/>
<name>A0A1E8CMM2_9GAMM</name>
<evidence type="ECO:0000256" key="1">
    <source>
        <dbReference type="ARBA" id="ARBA00004167"/>
    </source>
</evidence>
<accession>A0A1E8CMM2</accession>
<keyword evidence="3" id="KW-0472">Membrane</keyword>
<evidence type="ECO:0000313" key="6">
    <source>
        <dbReference type="EMBL" id="OFE13716.1"/>
    </source>
</evidence>
<dbReference type="EMBL" id="MASR01000001">
    <property type="protein sequence ID" value="OFE13716.1"/>
    <property type="molecule type" value="Genomic_DNA"/>
</dbReference>